<evidence type="ECO:0000256" key="2">
    <source>
        <dbReference type="ARBA" id="ARBA00022475"/>
    </source>
</evidence>
<comment type="subcellular location">
    <subcellularLocation>
        <location evidence="1">Cell membrane</location>
        <topology evidence="1">Multi-pass membrane protein</topology>
    </subcellularLocation>
</comment>
<dbReference type="OrthoDB" id="8185860at2759"/>
<feature type="transmembrane region" description="Helical" evidence="10">
    <location>
        <begin position="100"/>
        <end position="120"/>
    </location>
</feature>
<evidence type="ECO:0000313" key="11">
    <source>
        <dbReference type="Proteomes" id="UP000515204"/>
    </source>
</evidence>
<evidence type="ECO:0000256" key="6">
    <source>
        <dbReference type="ARBA" id="ARBA00022989"/>
    </source>
</evidence>
<gene>
    <name evidence="12" type="primary">LOC106747836</name>
</gene>
<sequence length="281" mass="31834">MSARRSSMINPHCECTPTLASTVAVPCSYLTMEWNDDVTYALTPLKLISAPLGFWPLQENNMFDLLRYSLASGSMVWVLVSLCFEIYYNCINSYAKIDMLLIFTCGLLALLKITWFRIYADNLISNFNSAIEDYHAVDNDEKRAVMRRHAFMGRMICYCVAYYETKYPVPSTCTLGSLPISTTFHIVIYVMQAIVLVIISSGNLGGDSFYLAITLHVCGQVEILRDEFANFGMKSSNPKEDFSKLVTRHHYLLHQAMLLADTISFILVMQLLISCILICII</sequence>
<feature type="transmembrane region" description="Helical" evidence="10">
    <location>
        <begin position="178"/>
        <end position="199"/>
    </location>
</feature>
<dbReference type="GO" id="GO:0005886">
    <property type="term" value="C:plasma membrane"/>
    <property type="evidence" value="ECO:0007669"/>
    <property type="project" value="UniProtKB-SubCell"/>
</dbReference>
<keyword evidence="7 10" id="KW-0472">Membrane</keyword>
<dbReference type="InterPro" id="IPR004117">
    <property type="entry name" value="7tm6_olfct_rcpt"/>
</dbReference>
<protein>
    <submittedName>
        <fullName evidence="12">Uncharacterized protein LOC106747836</fullName>
    </submittedName>
</protein>
<name>A0A6P3XRW4_DINQU</name>
<evidence type="ECO:0000256" key="9">
    <source>
        <dbReference type="ARBA" id="ARBA00023224"/>
    </source>
</evidence>
<keyword evidence="8" id="KW-0675">Receptor</keyword>
<evidence type="ECO:0000256" key="4">
    <source>
        <dbReference type="ARBA" id="ARBA00022692"/>
    </source>
</evidence>
<evidence type="ECO:0000256" key="5">
    <source>
        <dbReference type="ARBA" id="ARBA00022725"/>
    </source>
</evidence>
<evidence type="ECO:0000256" key="3">
    <source>
        <dbReference type="ARBA" id="ARBA00022606"/>
    </source>
</evidence>
<evidence type="ECO:0000256" key="10">
    <source>
        <dbReference type="SAM" id="Phobius"/>
    </source>
</evidence>
<dbReference type="AlphaFoldDB" id="A0A6P3XRW4"/>
<proteinExistence type="predicted"/>
<feature type="transmembrane region" description="Helical" evidence="10">
    <location>
        <begin position="258"/>
        <end position="280"/>
    </location>
</feature>
<dbReference type="RefSeq" id="XP_014481250.1">
    <property type="nucleotide sequence ID" value="XM_014625764.1"/>
</dbReference>
<keyword evidence="11" id="KW-1185">Reference proteome</keyword>
<keyword evidence="3" id="KW-0716">Sensory transduction</keyword>
<dbReference type="Pfam" id="PF02949">
    <property type="entry name" value="7tm_6"/>
    <property type="match status" value="1"/>
</dbReference>
<dbReference type="KEGG" id="dqu:106747836"/>
<evidence type="ECO:0000256" key="7">
    <source>
        <dbReference type="ARBA" id="ARBA00023136"/>
    </source>
</evidence>
<keyword evidence="4 10" id="KW-0812">Transmembrane</keyword>
<dbReference type="GO" id="GO:0007165">
    <property type="term" value="P:signal transduction"/>
    <property type="evidence" value="ECO:0007669"/>
    <property type="project" value="UniProtKB-KW"/>
</dbReference>
<evidence type="ECO:0000256" key="1">
    <source>
        <dbReference type="ARBA" id="ARBA00004651"/>
    </source>
</evidence>
<accession>A0A6P3XRW4</accession>
<feature type="non-terminal residue" evidence="12">
    <location>
        <position position="281"/>
    </location>
</feature>
<keyword evidence="2" id="KW-1003">Cell membrane</keyword>
<evidence type="ECO:0000256" key="8">
    <source>
        <dbReference type="ARBA" id="ARBA00023170"/>
    </source>
</evidence>
<keyword evidence="6 10" id="KW-1133">Transmembrane helix</keyword>
<reference evidence="12" key="1">
    <citation type="submission" date="2025-08" db="UniProtKB">
        <authorList>
            <consortium name="RefSeq"/>
        </authorList>
    </citation>
    <scope>IDENTIFICATION</scope>
</reference>
<evidence type="ECO:0000313" key="12">
    <source>
        <dbReference type="RefSeq" id="XP_014481250.1"/>
    </source>
</evidence>
<dbReference type="GO" id="GO:0004984">
    <property type="term" value="F:olfactory receptor activity"/>
    <property type="evidence" value="ECO:0007669"/>
    <property type="project" value="InterPro"/>
</dbReference>
<dbReference type="GeneID" id="106747836"/>
<keyword evidence="9" id="KW-0807">Transducer</keyword>
<feature type="transmembrane region" description="Helical" evidence="10">
    <location>
        <begin position="65"/>
        <end position="88"/>
    </location>
</feature>
<dbReference type="PANTHER" id="PTHR21137:SF35">
    <property type="entry name" value="ODORANT RECEPTOR 19A-RELATED"/>
    <property type="match status" value="1"/>
</dbReference>
<dbReference type="PANTHER" id="PTHR21137">
    <property type="entry name" value="ODORANT RECEPTOR"/>
    <property type="match status" value="1"/>
</dbReference>
<dbReference type="GO" id="GO:0005549">
    <property type="term" value="F:odorant binding"/>
    <property type="evidence" value="ECO:0007669"/>
    <property type="project" value="InterPro"/>
</dbReference>
<keyword evidence="5" id="KW-0552">Olfaction</keyword>
<dbReference type="Proteomes" id="UP000515204">
    <property type="component" value="Unplaced"/>
</dbReference>
<organism evidence="11 12">
    <name type="scientific">Dinoponera quadriceps</name>
    <name type="common">South American ant</name>
    <dbReference type="NCBI Taxonomy" id="609295"/>
    <lineage>
        <taxon>Eukaryota</taxon>
        <taxon>Metazoa</taxon>
        <taxon>Ecdysozoa</taxon>
        <taxon>Arthropoda</taxon>
        <taxon>Hexapoda</taxon>
        <taxon>Insecta</taxon>
        <taxon>Pterygota</taxon>
        <taxon>Neoptera</taxon>
        <taxon>Endopterygota</taxon>
        <taxon>Hymenoptera</taxon>
        <taxon>Apocrita</taxon>
        <taxon>Aculeata</taxon>
        <taxon>Formicoidea</taxon>
        <taxon>Formicidae</taxon>
        <taxon>Ponerinae</taxon>
        <taxon>Ponerini</taxon>
        <taxon>Dinoponera</taxon>
    </lineage>
</organism>